<organism evidence="12 13">
    <name type="scientific">Porites lobata</name>
    <dbReference type="NCBI Taxonomy" id="104759"/>
    <lineage>
        <taxon>Eukaryota</taxon>
        <taxon>Metazoa</taxon>
        <taxon>Cnidaria</taxon>
        <taxon>Anthozoa</taxon>
        <taxon>Hexacorallia</taxon>
        <taxon>Scleractinia</taxon>
        <taxon>Fungiina</taxon>
        <taxon>Poritidae</taxon>
        <taxon>Porites</taxon>
    </lineage>
</organism>
<dbReference type="PANTHER" id="PTHR13710">
    <property type="entry name" value="DNA HELICASE RECQ FAMILY MEMBER"/>
    <property type="match status" value="1"/>
</dbReference>
<keyword evidence="5" id="KW-0413">Isomerase</keyword>
<evidence type="ECO:0000256" key="5">
    <source>
        <dbReference type="ARBA" id="ARBA00023235"/>
    </source>
</evidence>
<proteinExistence type="inferred from homology"/>
<dbReference type="InterPro" id="IPR014001">
    <property type="entry name" value="Helicase_ATP-bd"/>
</dbReference>
<evidence type="ECO:0000256" key="7">
    <source>
        <dbReference type="ARBA" id="ARBA00034617"/>
    </source>
</evidence>
<dbReference type="InterPro" id="IPR011545">
    <property type="entry name" value="DEAD/DEAH_box_helicase_dom"/>
</dbReference>
<evidence type="ECO:0000256" key="9">
    <source>
        <dbReference type="ARBA" id="ARBA00044542"/>
    </source>
</evidence>
<evidence type="ECO:0000313" key="13">
    <source>
        <dbReference type="Proteomes" id="UP001159405"/>
    </source>
</evidence>
<dbReference type="Proteomes" id="UP001159405">
    <property type="component" value="Unassembled WGS sequence"/>
</dbReference>
<evidence type="ECO:0000313" key="12">
    <source>
        <dbReference type="EMBL" id="CAH3131615.1"/>
    </source>
</evidence>
<comment type="caution">
    <text evidence="12">The sequence shown here is derived from an EMBL/GenBank/DDBJ whole genome shotgun (WGS) entry which is preliminary data.</text>
</comment>
<protein>
    <recommendedName>
        <fullName evidence="8">DNA 3'-5' helicase</fullName>
        <ecNumber evidence="8">5.6.2.4</ecNumber>
    </recommendedName>
    <alternativeName>
        <fullName evidence="9">DNA 3'-5' helicase BLM</fullName>
    </alternativeName>
</protein>
<keyword evidence="2" id="KW-0547">Nucleotide-binding</keyword>
<sequence>MAEASAEALTRALSLLNIRRENSAVVLKPEQETAINNLLNGRDVMAILPTGFGKSMIYTVFALAKEEVSSSKTCVIVIAPLKSIIDDQISEMLSLNCTAMELTTEALNLVRESPPQFLYCSAETVLEKAFLAALKENSALHRAVSAIVVDESHTVEAWTGKRKQSKGAKPVQVFRGAYGKLAILRSMCKDGIPLLALTGTADKETEKIIIKELAMKDPVKLFVSPNRCNLRLSINKVGRLDMLKQLDWIVEMIKTNGKETPKIIVFCDTMYSIASVFNYLMMSLGEKAFHPSSSRQPKNCLFGIFQSLSHKEYKDRLLNSFKNNGLKRIAIATTALSMGVNFPDVRYVVMYGPARSLLDFHQEAGRGGRDGLSSDIVLYFYGQQLAHCEEDVRDFLKTSGCYRIASYKTFDPEIASLSPSHDCCNFCAVSCVCGGSNGCTESVKPFERKSAPSTIVPTKCRNVSDEERSILNAALCELQESHSCSAFGYCHGFSKELVSDCVANCHNLFTLEDITTTVPVFSKKHALKILEILNEIFNDIDESSLTDPTNSFSEEFITGLEELLLCDYTDFEDHLPDPDALLD</sequence>
<comment type="catalytic activity">
    <reaction evidence="7">
        <text>Couples ATP hydrolysis with the unwinding of duplex DNA by translocating in the 3'-5' direction.</text>
        <dbReference type="EC" id="5.6.2.4"/>
    </reaction>
</comment>
<dbReference type="Pfam" id="PF00270">
    <property type="entry name" value="DEAD"/>
    <property type="match status" value="1"/>
</dbReference>
<dbReference type="Pfam" id="PF00271">
    <property type="entry name" value="Helicase_C"/>
    <property type="match status" value="1"/>
</dbReference>
<dbReference type="EMBL" id="CALNXK010000050">
    <property type="protein sequence ID" value="CAH3131615.1"/>
    <property type="molecule type" value="Genomic_DNA"/>
</dbReference>
<keyword evidence="3" id="KW-0067">ATP-binding</keyword>
<dbReference type="SMART" id="SM00487">
    <property type="entry name" value="DEXDc"/>
    <property type="match status" value="1"/>
</dbReference>
<evidence type="ECO:0000256" key="6">
    <source>
        <dbReference type="ARBA" id="ARBA00023242"/>
    </source>
</evidence>
<dbReference type="SMART" id="SM00490">
    <property type="entry name" value="HELICc"/>
    <property type="match status" value="1"/>
</dbReference>
<gene>
    <name evidence="12" type="ORF">PLOB_00036349</name>
</gene>
<evidence type="ECO:0000256" key="4">
    <source>
        <dbReference type="ARBA" id="ARBA00023125"/>
    </source>
</evidence>
<dbReference type="EC" id="5.6.2.4" evidence="8"/>
<dbReference type="Gene3D" id="3.40.50.300">
    <property type="entry name" value="P-loop containing nucleotide triphosphate hydrolases"/>
    <property type="match status" value="2"/>
</dbReference>
<evidence type="ECO:0000256" key="2">
    <source>
        <dbReference type="ARBA" id="ARBA00022741"/>
    </source>
</evidence>
<keyword evidence="13" id="KW-1185">Reference proteome</keyword>
<feature type="domain" description="Helicase ATP-binding" evidence="10">
    <location>
        <begin position="35"/>
        <end position="219"/>
    </location>
</feature>
<dbReference type="SUPFAM" id="SSF52540">
    <property type="entry name" value="P-loop containing nucleoside triphosphate hydrolases"/>
    <property type="match status" value="1"/>
</dbReference>
<dbReference type="InterPro" id="IPR001650">
    <property type="entry name" value="Helicase_C-like"/>
</dbReference>
<reference evidence="12 13" key="1">
    <citation type="submission" date="2022-05" db="EMBL/GenBank/DDBJ databases">
        <authorList>
            <consortium name="Genoscope - CEA"/>
            <person name="William W."/>
        </authorList>
    </citation>
    <scope>NUCLEOTIDE SEQUENCE [LARGE SCALE GENOMIC DNA]</scope>
</reference>
<keyword evidence="6" id="KW-0539">Nucleus</keyword>
<evidence type="ECO:0000256" key="1">
    <source>
        <dbReference type="ARBA" id="ARBA00005446"/>
    </source>
</evidence>
<name>A0ABN8P2R1_9CNID</name>
<evidence type="ECO:0000259" key="10">
    <source>
        <dbReference type="PROSITE" id="PS51192"/>
    </source>
</evidence>
<dbReference type="InterPro" id="IPR027417">
    <property type="entry name" value="P-loop_NTPase"/>
</dbReference>
<dbReference type="PROSITE" id="PS51192">
    <property type="entry name" value="HELICASE_ATP_BIND_1"/>
    <property type="match status" value="1"/>
</dbReference>
<keyword evidence="4" id="KW-0238">DNA-binding</keyword>
<evidence type="ECO:0000259" key="11">
    <source>
        <dbReference type="PROSITE" id="PS51194"/>
    </source>
</evidence>
<dbReference type="PANTHER" id="PTHR13710:SF153">
    <property type="entry name" value="RECQ-LIKE DNA HELICASE BLM"/>
    <property type="match status" value="1"/>
</dbReference>
<dbReference type="PROSITE" id="PS51194">
    <property type="entry name" value="HELICASE_CTER"/>
    <property type="match status" value="1"/>
</dbReference>
<feature type="domain" description="Helicase C-terminal" evidence="11">
    <location>
        <begin position="245"/>
        <end position="418"/>
    </location>
</feature>
<evidence type="ECO:0000256" key="3">
    <source>
        <dbReference type="ARBA" id="ARBA00022840"/>
    </source>
</evidence>
<evidence type="ECO:0000256" key="8">
    <source>
        <dbReference type="ARBA" id="ARBA00034808"/>
    </source>
</evidence>
<accession>A0ABN8P2R1</accession>
<comment type="similarity">
    <text evidence="1">Belongs to the helicase family. RecQ subfamily.</text>
</comment>